<evidence type="ECO:0000256" key="1">
    <source>
        <dbReference type="SAM" id="Phobius"/>
    </source>
</evidence>
<feature type="transmembrane region" description="Helical" evidence="1">
    <location>
        <begin position="205"/>
        <end position="224"/>
    </location>
</feature>
<dbReference type="AlphaFoldDB" id="A0A6I3KT16"/>
<dbReference type="RefSeq" id="WP_154740350.1">
    <property type="nucleotide sequence ID" value="NZ_WMBQ01000002.1"/>
</dbReference>
<evidence type="ECO:0000313" key="2">
    <source>
        <dbReference type="EMBL" id="MTD95861.1"/>
    </source>
</evidence>
<comment type="caution">
    <text evidence="2">The sequence shown here is derived from an EMBL/GenBank/DDBJ whole genome shotgun (WGS) entry which is preliminary data.</text>
</comment>
<keyword evidence="3" id="KW-1185">Reference proteome</keyword>
<feature type="transmembrane region" description="Helical" evidence="1">
    <location>
        <begin position="146"/>
        <end position="164"/>
    </location>
</feature>
<accession>A0A6I3KT16</accession>
<name>A0A6I3KT16_9HYPH</name>
<gene>
    <name evidence="2" type="ORF">GIW81_16100</name>
</gene>
<evidence type="ECO:0000313" key="3">
    <source>
        <dbReference type="Proteomes" id="UP000440694"/>
    </source>
</evidence>
<keyword evidence="1" id="KW-1133">Transmembrane helix</keyword>
<keyword evidence="2" id="KW-0969">Cilium</keyword>
<keyword evidence="2" id="KW-0966">Cell projection</keyword>
<organism evidence="2 3">
    <name type="scientific">Hyphomicrobium album</name>
    <dbReference type="NCBI Taxonomy" id="2665159"/>
    <lineage>
        <taxon>Bacteria</taxon>
        <taxon>Pseudomonadati</taxon>
        <taxon>Pseudomonadota</taxon>
        <taxon>Alphaproteobacteria</taxon>
        <taxon>Hyphomicrobiales</taxon>
        <taxon>Hyphomicrobiaceae</taxon>
        <taxon>Hyphomicrobium</taxon>
    </lineage>
</organism>
<sequence length="349" mass="37768">MARRRQNDPAVSALAHRPLTPPGVFLIRMLIFLTLVAFLAAILHKQLIDSFLHNPGLNGLILGVLALGIVYAFRQVIRLYPEIRWVNAFRIADPGLSISHQPILLAPMSAMLRDRTGALSLSTASLRSIMDSIGSRLDEARDTGRYLVGLLVFLGLLGTFWGLLETIQSVGGAIDAIDTNAANNVTMFSDLKAGLAAPLKGMGTAFSSSLLGLAGSLVLGFLELQASHAHNRFYNELEEWLSGITELTPGTNVSSDQVNRQLSSAILHMQRAVEDLSTRLADQSMAGAIGVPGGGDEQLRELARGVTQLVSQMRAEQKVVREWVDEQASQHSEVASALKELAVNMRRKG</sequence>
<reference evidence="2 3" key="1">
    <citation type="submission" date="2019-11" db="EMBL/GenBank/DDBJ databases">
        <title>Identification of a novel strain.</title>
        <authorList>
            <person name="Xu Q."/>
            <person name="Wang G."/>
        </authorList>
    </citation>
    <scope>NUCLEOTIDE SEQUENCE [LARGE SCALE GENOMIC DNA]</scope>
    <source>
        <strain evidence="3">xq</strain>
    </source>
</reference>
<keyword evidence="2" id="KW-0282">Flagellum</keyword>
<keyword evidence="1" id="KW-0472">Membrane</keyword>
<protein>
    <submittedName>
        <fullName evidence="2">Flagellar motor protein MotA</fullName>
    </submittedName>
</protein>
<feature type="transmembrane region" description="Helical" evidence="1">
    <location>
        <begin position="25"/>
        <end position="44"/>
    </location>
</feature>
<proteinExistence type="predicted"/>
<feature type="transmembrane region" description="Helical" evidence="1">
    <location>
        <begin position="56"/>
        <end position="74"/>
    </location>
</feature>
<dbReference type="Proteomes" id="UP000440694">
    <property type="component" value="Unassembled WGS sequence"/>
</dbReference>
<keyword evidence="1" id="KW-0812">Transmembrane</keyword>
<dbReference type="EMBL" id="WMBQ01000002">
    <property type="protein sequence ID" value="MTD95861.1"/>
    <property type="molecule type" value="Genomic_DNA"/>
</dbReference>